<gene>
    <name evidence="2" type="ORF">MJ956_00575</name>
</gene>
<dbReference type="RefSeq" id="WP_253962539.1">
    <property type="nucleotide sequence ID" value="NZ_JALHBS010000002.1"/>
</dbReference>
<comment type="caution">
    <text evidence="2">The sequence shown here is derived from an EMBL/GenBank/DDBJ whole genome shotgun (WGS) entry which is preliminary data.</text>
</comment>
<name>A0A9X2H0Y3_9HYPH</name>
<organism evidence="2 3">
    <name type="scientific">Aurantimonas marianensis</name>
    <dbReference type="NCBI Taxonomy" id="2920428"/>
    <lineage>
        <taxon>Bacteria</taxon>
        <taxon>Pseudomonadati</taxon>
        <taxon>Pseudomonadota</taxon>
        <taxon>Alphaproteobacteria</taxon>
        <taxon>Hyphomicrobiales</taxon>
        <taxon>Aurantimonadaceae</taxon>
        <taxon>Aurantimonas</taxon>
    </lineage>
</organism>
<sequence>MPLQNRVTPLGEIIADPARGTLMGNRGILHDGNRELGRSRWKHKAWIACTLAFRGRKRTPMTPGRYTELFFLDEATALAGGHRPCAECRRADFNAYRTAWATAHCLDAPPTAKAMDDMLHAHRVKSRLREQVHHTKAVADIPDGAFVLIDGAPWLIWKRRLLRWSASGYDCVGELSGGLLTVVTPKPSVDVLAAGYRVTVHDSASSSGTEPAGPGACISRSRGRKSRGGSDRS</sequence>
<evidence type="ECO:0000313" key="3">
    <source>
        <dbReference type="Proteomes" id="UP001155220"/>
    </source>
</evidence>
<proteinExistence type="predicted"/>
<evidence type="ECO:0000256" key="1">
    <source>
        <dbReference type="SAM" id="MobiDB-lite"/>
    </source>
</evidence>
<evidence type="ECO:0000313" key="2">
    <source>
        <dbReference type="EMBL" id="MCP3053640.1"/>
    </source>
</evidence>
<protein>
    <submittedName>
        <fullName evidence="2">Uncharacterized protein</fullName>
    </submittedName>
</protein>
<accession>A0A9X2H0Y3</accession>
<dbReference type="Proteomes" id="UP001155220">
    <property type="component" value="Unassembled WGS sequence"/>
</dbReference>
<keyword evidence="3" id="KW-1185">Reference proteome</keyword>
<reference evidence="2" key="1">
    <citation type="submission" date="2022-03" db="EMBL/GenBank/DDBJ databases">
        <title>Aurantimonas Liuensis sp. Nov., isolated from the hadal seawater of the Mariana Trench.</title>
        <authorList>
            <person name="Liu R."/>
        </authorList>
    </citation>
    <scope>NUCLEOTIDE SEQUENCE</scope>
    <source>
        <strain evidence="2">LRZ36</strain>
    </source>
</reference>
<feature type="region of interest" description="Disordered" evidence="1">
    <location>
        <begin position="202"/>
        <end position="233"/>
    </location>
</feature>
<dbReference type="AlphaFoldDB" id="A0A9X2H0Y3"/>
<dbReference type="EMBL" id="JALHBS010000002">
    <property type="protein sequence ID" value="MCP3053640.1"/>
    <property type="molecule type" value="Genomic_DNA"/>
</dbReference>